<comment type="caution">
    <text evidence="2">The sequence shown here is derived from an EMBL/GenBank/DDBJ whole genome shotgun (WGS) entry which is preliminary data.</text>
</comment>
<keyword evidence="3" id="KW-1185">Reference proteome</keyword>
<keyword evidence="1" id="KW-0812">Transmembrane</keyword>
<keyword evidence="1" id="KW-1133">Transmembrane helix</keyword>
<dbReference type="EMBL" id="JAFFGZ010000007">
    <property type="protein sequence ID" value="KAK4642346.1"/>
    <property type="molecule type" value="Genomic_DNA"/>
</dbReference>
<evidence type="ECO:0000313" key="3">
    <source>
        <dbReference type="Proteomes" id="UP001322138"/>
    </source>
</evidence>
<dbReference type="Proteomes" id="UP001322138">
    <property type="component" value="Unassembled WGS sequence"/>
</dbReference>
<feature type="transmembrane region" description="Helical" evidence="1">
    <location>
        <begin position="27"/>
        <end position="47"/>
    </location>
</feature>
<sequence>MFHLFVLFYTTMAGIANPNLRRYVSQVGILSLESLFLGSVILFFVASNTPWSWDHPMIFKTGSHLPVQFWLAVLGVGFSLLAFGLSESYVHLFDVWCTWKAGSDSGLDYARYLNTQPRAPVVVGFRGFRPFVMVRYLIILLGIAGSIGYKFAIVQITEMSLELDETAVTVHLPSAEPIDLATGATSTWLRDGPTAQANRAFQHFSSGVDGRHTDIAVDAMDRMQPPGVIFMFGEGLCSDTFHKFDEGILTTLELVMVANLEVERRDPNDFVELVPGGWTRVARRAAGWLEGSSDGLIIDYRHEENGTLNIRWAEIPEWADEERGTFITRQPINRGISYTIGLTLAEVSRVVASKDCGELKEVWPVDSLISTIPLGPPATQNNQLLNTLLKDPKISILDGVGLIVRNSMTTWGHAIHASERPNYSPGHAPVPSERSQWDLVPPASEKHKGNHGGKYFKKHGRPGAVYLESNVTLPRDFGNPRVAQTYSWMFLPQDQNHPVSYPYYEGTSVQNAGVGGYSQAAVVFILLGVIGCSLILVRLYLGPAGITSWMGQHVYLALEGRIQRHGSEILACGHQVAQNLGTVRIEKHSRIMNEDERNTAERVESKSSTGLWIKGV</sequence>
<evidence type="ECO:0000313" key="2">
    <source>
        <dbReference type="EMBL" id="KAK4642346.1"/>
    </source>
</evidence>
<accession>A0ABR0FEF1</accession>
<dbReference type="RefSeq" id="XP_062731322.1">
    <property type="nucleotide sequence ID" value="XM_062880005.1"/>
</dbReference>
<dbReference type="GeneID" id="87899487"/>
<feature type="transmembrane region" description="Helical" evidence="1">
    <location>
        <begin position="520"/>
        <end position="541"/>
    </location>
</feature>
<feature type="transmembrane region" description="Helical" evidence="1">
    <location>
        <begin position="67"/>
        <end position="85"/>
    </location>
</feature>
<feature type="transmembrane region" description="Helical" evidence="1">
    <location>
        <begin position="134"/>
        <end position="152"/>
    </location>
</feature>
<proteinExistence type="predicted"/>
<keyword evidence="1" id="KW-0472">Membrane</keyword>
<evidence type="ECO:0000256" key="1">
    <source>
        <dbReference type="SAM" id="Phobius"/>
    </source>
</evidence>
<name>A0ABR0FEF1_9PEZI</name>
<organism evidence="2 3">
    <name type="scientific">Podospora bellae-mahoneyi</name>
    <dbReference type="NCBI Taxonomy" id="2093777"/>
    <lineage>
        <taxon>Eukaryota</taxon>
        <taxon>Fungi</taxon>
        <taxon>Dikarya</taxon>
        <taxon>Ascomycota</taxon>
        <taxon>Pezizomycotina</taxon>
        <taxon>Sordariomycetes</taxon>
        <taxon>Sordariomycetidae</taxon>
        <taxon>Sordariales</taxon>
        <taxon>Podosporaceae</taxon>
        <taxon>Podospora</taxon>
    </lineage>
</organism>
<protein>
    <submittedName>
        <fullName evidence="2">Uncharacterized protein</fullName>
    </submittedName>
</protein>
<gene>
    <name evidence="2" type="ORF">QC761_507930</name>
</gene>
<reference evidence="2 3" key="1">
    <citation type="journal article" date="2023" name="bioRxiv">
        <title>High-quality genome assemblies of four members of thePodospora anserinaspecies complex.</title>
        <authorList>
            <person name="Ament-Velasquez S.L."/>
            <person name="Vogan A.A."/>
            <person name="Wallerman O."/>
            <person name="Hartmann F."/>
            <person name="Gautier V."/>
            <person name="Silar P."/>
            <person name="Giraud T."/>
            <person name="Johannesson H."/>
        </authorList>
    </citation>
    <scope>NUCLEOTIDE SEQUENCE [LARGE SCALE GENOMIC DNA]</scope>
    <source>
        <strain evidence="2 3">CBS 112042</strain>
    </source>
</reference>